<reference evidence="3" key="1">
    <citation type="submission" date="2017-07" db="EMBL/GenBank/DDBJ databases">
        <title>Taro Niue Genome Assembly and Annotation.</title>
        <authorList>
            <person name="Atibalentja N."/>
            <person name="Keating K."/>
            <person name="Fields C.J."/>
        </authorList>
    </citation>
    <scope>NUCLEOTIDE SEQUENCE</scope>
    <source>
        <strain evidence="3">Niue_2</strain>
        <tissue evidence="3">Leaf</tissue>
    </source>
</reference>
<dbReference type="Proteomes" id="UP000652761">
    <property type="component" value="Unassembled WGS sequence"/>
</dbReference>
<dbReference type="SUPFAM" id="SSF47699">
    <property type="entry name" value="Bifunctional inhibitor/lipid-transfer protein/seed storage 2S albumin"/>
    <property type="match status" value="1"/>
</dbReference>
<evidence type="ECO:0000313" key="3">
    <source>
        <dbReference type="EMBL" id="MQL96338.1"/>
    </source>
</evidence>
<feature type="domain" description="Bifunctional inhibitor/plant lipid transfer protein/seed storage helical" evidence="2">
    <location>
        <begin position="11"/>
        <end position="104"/>
    </location>
</feature>
<evidence type="ECO:0000313" key="4">
    <source>
        <dbReference type="Proteomes" id="UP000652761"/>
    </source>
</evidence>
<keyword evidence="4" id="KW-1185">Reference proteome</keyword>
<evidence type="ECO:0000256" key="1">
    <source>
        <dbReference type="SAM" id="SignalP"/>
    </source>
</evidence>
<organism evidence="3 4">
    <name type="scientific">Colocasia esculenta</name>
    <name type="common">Wild taro</name>
    <name type="synonym">Arum esculentum</name>
    <dbReference type="NCBI Taxonomy" id="4460"/>
    <lineage>
        <taxon>Eukaryota</taxon>
        <taxon>Viridiplantae</taxon>
        <taxon>Streptophyta</taxon>
        <taxon>Embryophyta</taxon>
        <taxon>Tracheophyta</taxon>
        <taxon>Spermatophyta</taxon>
        <taxon>Magnoliopsida</taxon>
        <taxon>Liliopsida</taxon>
        <taxon>Araceae</taxon>
        <taxon>Aroideae</taxon>
        <taxon>Colocasieae</taxon>
        <taxon>Colocasia</taxon>
    </lineage>
</organism>
<dbReference type="InterPro" id="IPR016140">
    <property type="entry name" value="Bifunc_inhib/LTP/seed_store"/>
</dbReference>
<gene>
    <name evidence="3" type="ORF">Taro_029015</name>
</gene>
<keyword evidence="1" id="KW-0732">Signal</keyword>
<sequence>MKVLVVMLLIVGIFSEVRRQALGYVDCEDDDIYGLQGHCREAVSVMTNVVEPSADCCNFVTERTSLACVCQNVVTQELENHVSMSKLAHVAAACGVALKSGTQCGSYKVSQKP</sequence>
<dbReference type="EMBL" id="NMUH01001907">
    <property type="protein sequence ID" value="MQL96338.1"/>
    <property type="molecule type" value="Genomic_DNA"/>
</dbReference>
<accession>A0A843VIR9</accession>
<dbReference type="OrthoDB" id="653734at2759"/>
<feature type="signal peptide" evidence="1">
    <location>
        <begin position="1"/>
        <end position="19"/>
    </location>
</feature>
<protein>
    <recommendedName>
        <fullName evidence="2">Bifunctional inhibitor/plant lipid transfer protein/seed storage helical domain-containing protein</fullName>
    </recommendedName>
</protein>
<proteinExistence type="predicted"/>
<feature type="chain" id="PRO_5033067227" description="Bifunctional inhibitor/plant lipid transfer protein/seed storage helical domain-containing protein" evidence="1">
    <location>
        <begin position="20"/>
        <end position="113"/>
    </location>
</feature>
<name>A0A843VIR9_COLES</name>
<dbReference type="Pfam" id="PF14368">
    <property type="entry name" value="LTP_2"/>
    <property type="match status" value="1"/>
</dbReference>
<dbReference type="AlphaFoldDB" id="A0A843VIR9"/>
<dbReference type="PANTHER" id="PTHR33286">
    <property type="entry name" value="BIFUNCTIONAL INHIBITOR/LIPID-TRANSFER PROTEIN/SEED STORAGE 2S ALBUMIN SUPERFAMILY PROTEIN"/>
    <property type="match status" value="1"/>
</dbReference>
<dbReference type="PANTHER" id="PTHR33286:SF1">
    <property type="entry name" value="OS01G0800600 PROTEIN"/>
    <property type="match status" value="1"/>
</dbReference>
<dbReference type="Gene3D" id="1.10.110.10">
    <property type="entry name" value="Plant lipid-transfer and hydrophobic proteins"/>
    <property type="match status" value="1"/>
</dbReference>
<comment type="caution">
    <text evidence="3">The sequence shown here is derived from an EMBL/GenBank/DDBJ whole genome shotgun (WGS) entry which is preliminary data.</text>
</comment>
<evidence type="ECO:0000259" key="2">
    <source>
        <dbReference type="Pfam" id="PF14368"/>
    </source>
</evidence>
<dbReference type="InterPro" id="IPR036312">
    <property type="entry name" value="Bifun_inhib/LTP/seed_sf"/>
</dbReference>